<keyword evidence="3" id="KW-0489">Methyltransferase</keyword>
<feature type="domain" description="PAS" evidence="7">
    <location>
        <begin position="503"/>
        <end position="545"/>
    </location>
</feature>
<evidence type="ECO:0000256" key="3">
    <source>
        <dbReference type="ARBA" id="ARBA00022603"/>
    </source>
</evidence>
<dbReference type="CDD" id="cd00130">
    <property type="entry name" value="PAS"/>
    <property type="match status" value="1"/>
</dbReference>
<evidence type="ECO:0000259" key="8">
    <source>
        <dbReference type="PROSITE" id="PS50123"/>
    </source>
</evidence>
<dbReference type="InterPro" id="IPR000014">
    <property type="entry name" value="PAS"/>
</dbReference>
<dbReference type="PANTHER" id="PTHR24422:SF10">
    <property type="entry name" value="CHEMOTAXIS PROTEIN METHYLTRANSFERASE 2"/>
    <property type="match status" value="1"/>
</dbReference>
<dbReference type="AlphaFoldDB" id="A0A229RHY9"/>
<dbReference type="InterPro" id="IPR036804">
    <property type="entry name" value="CheR_N_sf"/>
</dbReference>
<dbReference type="PANTHER" id="PTHR24422">
    <property type="entry name" value="CHEMOTAXIS PROTEIN METHYLTRANSFERASE"/>
    <property type="match status" value="1"/>
</dbReference>
<dbReference type="SMART" id="SM00138">
    <property type="entry name" value="MeTrc"/>
    <property type="match status" value="1"/>
</dbReference>
<dbReference type="PROSITE" id="PS50123">
    <property type="entry name" value="CHER"/>
    <property type="match status" value="1"/>
</dbReference>
<dbReference type="Pfam" id="PF00989">
    <property type="entry name" value="PAS"/>
    <property type="match status" value="2"/>
</dbReference>
<dbReference type="SMART" id="SM00091">
    <property type="entry name" value="PAS"/>
    <property type="match status" value="2"/>
</dbReference>
<evidence type="ECO:0000256" key="5">
    <source>
        <dbReference type="ARBA" id="ARBA00022691"/>
    </source>
</evidence>
<dbReference type="SUPFAM" id="SSF55785">
    <property type="entry name" value="PYP-like sensor domain (PAS domain)"/>
    <property type="match status" value="2"/>
</dbReference>
<dbReference type="GO" id="GO:0008983">
    <property type="term" value="F:protein-glutamate O-methyltransferase activity"/>
    <property type="evidence" value="ECO:0007669"/>
    <property type="project" value="UniProtKB-EC"/>
</dbReference>
<dbReference type="NCBIfam" id="TIGR00229">
    <property type="entry name" value="sensory_box"/>
    <property type="match status" value="1"/>
</dbReference>
<evidence type="ECO:0000259" key="7">
    <source>
        <dbReference type="PROSITE" id="PS50112"/>
    </source>
</evidence>
<feature type="domain" description="CheR-type methyltransferase" evidence="8">
    <location>
        <begin position="12"/>
        <end position="254"/>
    </location>
</feature>
<evidence type="ECO:0000313" key="9">
    <source>
        <dbReference type="EMBL" id="OXM46272.1"/>
    </source>
</evidence>
<comment type="caution">
    <text evidence="9">The sequence shown here is derived from an EMBL/GenBank/DDBJ whole genome shotgun (WGS) entry which is preliminary data.</text>
</comment>
<dbReference type="PROSITE" id="PS50112">
    <property type="entry name" value="PAS"/>
    <property type="match status" value="1"/>
</dbReference>
<accession>A0A229RHY9</accession>
<reference evidence="9 10" key="1">
    <citation type="submission" date="2017-07" db="EMBL/GenBank/DDBJ databases">
        <title>Amycolatopsis alba DSM 44262 Genome sequencing and assembly.</title>
        <authorList>
            <person name="Kaur N."/>
            <person name="Mayilraj S."/>
        </authorList>
    </citation>
    <scope>NUCLEOTIDE SEQUENCE [LARGE SCALE GENOMIC DNA]</scope>
    <source>
        <strain evidence="9 10">DSM 44262</strain>
    </source>
</reference>
<proteinExistence type="predicted"/>
<comment type="catalytic activity">
    <reaction evidence="1">
        <text>L-glutamyl-[protein] + S-adenosyl-L-methionine = [protein]-L-glutamate 5-O-methyl ester + S-adenosyl-L-homocysteine</text>
        <dbReference type="Rhea" id="RHEA:24452"/>
        <dbReference type="Rhea" id="RHEA-COMP:10208"/>
        <dbReference type="Rhea" id="RHEA-COMP:10311"/>
        <dbReference type="ChEBI" id="CHEBI:29973"/>
        <dbReference type="ChEBI" id="CHEBI:57856"/>
        <dbReference type="ChEBI" id="CHEBI:59789"/>
        <dbReference type="ChEBI" id="CHEBI:82795"/>
        <dbReference type="EC" id="2.1.1.80"/>
    </reaction>
</comment>
<dbReference type="Pfam" id="PF03705">
    <property type="entry name" value="CheR_N"/>
    <property type="match status" value="1"/>
</dbReference>
<dbReference type="Proteomes" id="UP000215563">
    <property type="component" value="Unassembled WGS sequence"/>
</dbReference>
<dbReference type="Gene3D" id="1.10.155.10">
    <property type="entry name" value="Chemotaxis receptor methyltransferase CheR, N-terminal domain"/>
    <property type="match status" value="1"/>
</dbReference>
<evidence type="ECO:0000256" key="1">
    <source>
        <dbReference type="ARBA" id="ARBA00001541"/>
    </source>
</evidence>
<dbReference type="InterPro" id="IPR022642">
    <property type="entry name" value="CheR_C"/>
</dbReference>
<evidence type="ECO:0000256" key="4">
    <source>
        <dbReference type="ARBA" id="ARBA00022679"/>
    </source>
</evidence>
<dbReference type="OrthoDB" id="9816309at2"/>
<keyword evidence="4" id="KW-0808">Transferase</keyword>
<dbReference type="EC" id="2.1.1.80" evidence="2"/>
<dbReference type="InterPro" id="IPR035965">
    <property type="entry name" value="PAS-like_dom_sf"/>
</dbReference>
<dbReference type="SUPFAM" id="SSF53335">
    <property type="entry name" value="S-adenosyl-L-methionine-dependent methyltransferases"/>
    <property type="match status" value="1"/>
</dbReference>
<dbReference type="InterPro" id="IPR013767">
    <property type="entry name" value="PAS_fold"/>
</dbReference>
<gene>
    <name evidence="9" type="ORF">CFP75_28235</name>
</gene>
<dbReference type="InterPro" id="IPR029063">
    <property type="entry name" value="SAM-dependent_MTases_sf"/>
</dbReference>
<dbReference type="Gene3D" id="3.30.450.20">
    <property type="entry name" value="PAS domain"/>
    <property type="match status" value="2"/>
</dbReference>
<evidence type="ECO:0000313" key="10">
    <source>
        <dbReference type="Proteomes" id="UP000215563"/>
    </source>
</evidence>
<dbReference type="CDD" id="cd02440">
    <property type="entry name" value="AdoMet_MTases"/>
    <property type="match status" value="1"/>
</dbReference>
<dbReference type="GO" id="GO:0032259">
    <property type="term" value="P:methylation"/>
    <property type="evidence" value="ECO:0007669"/>
    <property type="project" value="UniProtKB-KW"/>
</dbReference>
<evidence type="ECO:0000256" key="2">
    <source>
        <dbReference type="ARBA" id="ARBA00012534"/>
    </source>
</evidence>
<evidence type="ECO:0000256" key="6">
    <source>
        <dbReference type="SAM" id="MobiDB-lite"/>
    </source>
</evidence>
<dbReference type="GO" id="GO:0006355">
    <property type="term" value="P:regulation of DNA-templated transcription"/>
    <property type="evidence" value="ECO:0007669"/>
    <property type="project" value="InterPro"/>
</dbReference>
<dbReference type="Pfam" id="PF01739">
    <property type="entry name" value="CheR"/>
    <property type="match status" value="1"/>
</dbReference>
<keyword evidence="5" id="KW-0949">S-adenosyl-L-methionine</keyword>
<dbReference type="InterPro" id="IPR022641">
    <property type="entry name" value="CheR_N"/>
</dbReference>
<dbReference type="Gene3D" id="3.40.50.150">
    <property type="entry name" value="Vaccinia Virus protein VP39"/>
    <property type="match status" value="1"/>
</dbReference>
<name>A0A229RHY9_AMYAL</name>
<sequence length="617" mass="69747">MTAPDGERDETEDLEILLNFIKDSRGFDFTGYKRTSLARRIQKRMQAVQFDRYADYRDFLETNAEEFLELFNTILINVTSFFRDPEAWEHLRTTVVPEIVESVADDEEIRIWSAGCSSGEEAYSLAMVFAEQIGLEASTGRVKIYGTDVDEEALREARAGVYSRKALEMLPPDLLKKYFEPIGDRFVFRRDLRRRVIFGRHDITRDAPISRVHLLACRNTLMYFNVEAQAKIIERFHFALNEGGYLLLGKAEMLLSDGVRFDAANIRNRVFKIRADGTVAPKTPRFEGRTGGKMHDVSRRRLVSELAFASSPDSVLGIDRDGAVALINGAARLQFGLSSHDVGRPFHDLEVSYRPIELRSVIDKTHGERRSVRVNSVRRQKPGGDPQYFDIVVRPLITIDGEDIGAAITFIDTTEATRLQHEVKRVQEDLAAAYAELQSTNAELETVNEELQSSIEELETTNEELQSTNEELETTNEELQSGNEELETMNEEMRIRTAELDETRLFFEGVLSSVEAGVIVLDGDLLVRSWNRGAEELWGLRADEVYREGFFSLDFGLPTEGLRDAVETCNRTGHRSARVEIDSVDRRGRALVASVGCSPLDGMGGGVVLLMEKRPRP</sequence>
<dbReference type="SUPFAM" id="SSF47757">
    <property type="entry name" value="Chemotaxis receptor methyltransferase CheR, N-terminal domain"/>
    <property type="match status" value="1"/>
</dbReference>
<dbReference type="PRINTS" id="PR00996">
    <property type="entry name" value="CHERMTFRASE"/>
</dbReference>
<dbReference type="EMBL" id="NMQU01000091">
    <property type="protein sequence ID" value="OXM46272.1"/>
    <property type="molecule type" value="Genomic_DNA"/>
</dbReference>
<organism evidence="9 10">
    <name type="scientific">Amycolatopsis alba DSM 44262</name>
    <dbReference type="NCBI Taxonomy" id="1125972"/>
    <lineage>
        <taxon>Bacteria</taxon>
        <taxon>Bacillati</taxon>
        <taxon>Actinomycetota</taxon>
        <taxon>Actinomycetes</taxon>
        <taxon>Pseudonocardiales</taxon>
        <taxon>Pseudonocardiaceae</taxon>
        <taxon>Amycolatopsis</taxon>
    </lineage>
</organism>
<keyword evidence="10" id="KW-1185">Reference proteome</keyword>
<feature type="region of interest" description="Disordered" evidence="6">
    <location>
        <begin position="467"/>
        <end position="487"/>
    </location>
</feature>
<dbReference type="InterPro" id="IPR050903">
    <property type="entry name" value="Bact_Chemotaxis_MeTrfase"/>
</dbReference>
<dbReference type="InterPro" id="IPR000780">
    <property type="entry name" value="CheR_MeTrfase"/>
</dbReference>
<protein>
    <recommendedName>
        <fullName evidence="2">protein-glutamate O-methyltransferase</fullName>
        <ecNumber evidence="2">2.1.1.80</ecNumber>
    </recommendedName>
</protein>
<dbReference type="RefSeq" id="WP_020632181.1">
    <property type="nucleotide sequence ID" value="NZ_KB913032.1"/>
</dbReference>